<dbReference type="Proteomes" id="UP000005952">
    <property type="component" value="Chromosome"/>
</dbReference>
<keyword evidence="1" id="KW-0812">Transmembrane</keyword>
<dbReference type="AlphaFoldDB" id="N0B5G2"/>
<evidence type="ECO:0000313" key="4">
    <source>
        <dbReference type="Proteomes" id="UP000005952"/>
    </source>
</evidence>
<feature type="transmembrane region" description="Helical" evidence="1">
    <location>
        <begin position="74"/>
        <end position="96"/>
    </location>
</feature>
<organism evidence="3 4">
    <name type="scientific">Hyphomicrobium denitrificans 1NES1</name>
    <dbReference type="NCBI Taxonomy" id="670307"/>
    <lineage>
        <taxon>Bacteria</taxon>
        <taxon>Pseudomonadati</taxon>
        <taxon>Pseudomonadota</taxon>
        <taxon>Alphaproteobacteria</taxon>
        <taxon>Hyphomicrobiales</taxon>
        <taxon>Hyphomicrobiaceae</taxon>
        <taxon>Hyphomicrobium</taxon>
    </lineage>
</organism>
<dbReference type="EMBL" id="CP005587">
    <property type="protein sequence ID" value="AGK58258.1"/>
    <property type="molecule type" value="Genomic_DNA"/>
</dbReference>
<evidence type="ECO:0000256" key="1">
    <source>
        <dbReference type="SAM" id="Phobius"/>
    </source>
</evidence>
<keyword evidence="1" id="KW-0472">Membrane</keyword>
<dbReference type="eggNOG" id="ENOG5033GKK">
    <property type="taxonomic scope" value="Bacteria"/>
</dbReference>
<protein>
    <recommendedName>
        <fullName evidence="5">Lectin-like protein BA14k</fullName>
    </recommendedName>
</protein>
<dbReference type="RefSeq" id="WP_015598284.1">
    <property type="nucleotide sequence ID" value="NC_021172.1"/>
</dbReference>
<keyword evidence="2" id="KW-0732">Signal</keyword>
<gene>
    <name evidence="3" type="ORF">HYPDE_32928</name>
</gene>
<dbReference type="KEGG" id="hdt:HYPDE_32928"/>
<keyword evidence="4" id="KW-1185">Reference proteome</keyword>
<evidence type="ECO:0000256" key="2">
    <source>
        <dbReference type="SAM" id="SignalP"/>
    </source>
</evidence>
<evidence type="ECO:0000313" key="3">
    <source>
        <dbReference type="EMBL" id="AGK58258.1"/>
    </source>
</evidence>
<feature type="chain" id="PRO_5004105634" description="Lectin-like protein BA14k" evidence="2">
    <location>
        <begin position="46"/>
        <end position="136"/>
    </location>
</feature>
<keyword evidence="1" id="KW-1133">Transmembrane helix</keyword>
<evidence type="ECO:0008006" key="5">
    <source>
        <dbReference type="Google" id="ProtNLM"/>
    </source>
</evidence>
<proteinExistence type="predicted"/>
<sequence>MLRQRFFVKCILPVFQMITFRKSIAAAVALSSIVASVAVSAQASAAPFVTGAIVNAKPEAAVSKVYWRRHGGGWGWGPGALIGGIVGGALIASAVAEHRADRVDMDRCARDFPEFSYRTGTFIDRRGVERVCPYLR</sequence>
<dbReference type="HOGENOM" id="CLU_2058184_0_0_5"/>
<name>N0B5G2_9HYPH</name>
<reference evidence="3 4" key="1">
    <citation type="journal article" date="2013" name="Genome Announc.">
        <title>Genome sequences for three denitrifying bacterial strains isolated from a uranium- and nitrate-contaminated subsurface environment.</title>
        <authorList>
            <person name="Venkatramanan R."/>
            <person name="Prakash O."/>
            <person name="Woyke T."/>
            <person name="Chain P."/>
            <person name="Goodwin L.A."/>
            <person name="Watson D."/>
            <person name="Brooks S."/>
            <person name="Kostka J.E."/>
            <person name="Green S.J."/>
        </authorList>
    </citation>
    <scope>NUCLEOTIDE SEQUENCE [LARGE SCALE GENOMIC DNA]</scope>
    <source>
        <strain evidence="3 4">1NES1</strain>
    </source>
</reference>
<accession>N0B5G2</accession>
<feature type="signal peptide" evidence="2">
    <location>
        <begin position="1"/>
        <end position="45"/>
    </location>
</feature>